<evidence type="ECO:0000256" key="3">
    <source>
        <dbReference type="ARBA" id="ARBA00022801"/>
    </source>
</evidence>
<dbReference type="KEGG" id="wma:WM2015_2480"/>
<organism evidence="5 6">
    <name type="scientific">Wenzhouxiangella marina</name>
    <dbReference type="NCBI Taxonomy" id="1579979"/>
    <lineage>
        <taxon>Bacteria</taxon>
        <taxon>Pseudomonadati</taxon>
        <taxon>Pseudomonadota</taxon>
        <taxon>Gammaproteobacteria</taxon>
        <taxon>Chromatiales</taxon>
        <taxon>Wenzhouxiangellaceae</taxon>
        <taxon>Wenzhouxiangella</taxon>
    </lineage>
</organism>
<dbReference type="STRING" id="1579979.WM2015_2480"/>
<dbReference type="InterPro" id="IPR011059">
    <property type="entry name" value="Metal-dep_hydrolase_composite"/>
</dbReference>
<keyword evidence="6" id="KW-1185">Reference proteome</keyword>
<dbReference type="InterPro" id="IPR032466">
    <property type="entry name" value="Metal_Hydrolase"/>
</dbReference>
<gene>
    <name evidence="5" type="ORF">WM2015_2480</name>
</gene>
<comment type="cofactor">
    <cofactor evidence="1">
        <name>Zn(2+)</name>
        <dbReference type="ChEBI" id="CHEBI:29105"/>
    </cofactor>
</comment>
<evidence type="ECO:0000313" key="6">
    <source>
        <dbReference type="Proteomes" id="UP000066624"/>
    </source>
</evidence>
<reference evidence="5 6" key="1">
    <citation type="submission" date="2015-07" db="EMBL/GenBank/DDBJ databases">
        <authorList>
            <person name="Noorani M."/>
        </authorList>
    </citation>
    <scope>NUCLEOTIDE SEQUENCE [LARGE SCALE GENOMIC DNA]</scope>
    <source>
        <strain evidence="5 6">KCTC 42284</strain>
    </source>
</reference>
<dbReference type="Pfam" id="PF01979">
    <property type="entry name" value="Amidohydro_1"/>
    <property type="match status" value="1"/>
</dbReference>
<dbReference type="PATRIC" id="fig|1579979.3.peg.2536"/>
<dbReference type="GO" id="GO:0019239">
    <property type="term" value="F:deaminase activity"/>
    <property type="evidence" value="ECO:0007669"/>
    <property type="project" value="TreeGrafter"/>
</dbReference>
<dbReference type="InterPro" id="IPR051607">
    <property type="entry name" value="Metallo-dep_hydrolases"/>
</dbReference>
<dbReference type="PANTHER" id="PTHR11271">
    <property type="entry name" value="GUANINE DEAMINASE"/>
    <property type="match status" value="1"/>
</dbReference>
<dbReference type="RefSeq" id="WP_169751173.1">
    <property type="nucleotide sequence ID" value="NZ_CP012154.1"/>
</dbReference>
<keyword evidence="2" id="KW-0479">Metal-binding</keyword>
<sequence>MRAFDCPWLLTPEGWRAAQRIRVDTDDRIESIEAIPESPGAGREAEVLSGPVIPGMCNVHSHAHQRLIAGLTGWREQDRSSFWSWRERMYRALSSLNPDQLETVACWLYMELLEGGYTCTGEFHYAHRLAGQAPLASSEALLSAASRAGCGLTLLPVWYRYGGFGKRPLDARQQAFGMSQAEFLDLLHALQARLQDGSQHRLGMAPHSLRAVDVDELAELVRAWSVGPVHLHIAEQPDEVRACLEHAGARPVELLFDRLEPDARWCLIHATHVEDFELEAMRRAGVTAGICPTTEADLGDGIFPALRWRQLGGRLAIGSDSNLVTSAAAELRQLDWSQRLVHHQRNVLLDEGQTHLGTSLWARTARDGAHALDQNGGALEVGRLANFVVLDSGHPLLAGLDPASALDTFIMAEQPGMIESVWVAAERRVHHGIHVGRNELAEEISALRRRLVNEIRQ</sequence>
<name>A0A0K0XYR8_9GAMM</name>
<dbReference type="NCBIfam" id="TIGR02022">
    <property type="entry name" value="hutF"/>
    <property type="match status" value="1"/>
</dbReference>
<evidence type="ECO:0000256" key="1">
    <source>
        <dbReference type="ARBA" id="ARBA00001947"/>
    </source>
</evidence>
<dbReference type="SUPFAM" id="SSF51556">
    <property type="entry name" value="Metallo-dependent hydrolases"/>
    <property type="match status" value="1"/>
</dbReference>
<evidence type="ECO:0000256" key="4">
    <source>
        <dbReference type="ARBA" id="ARBA00022833"/>
    </source>
</evidence>
<dbReference type="Gene3D" id="2.30.40.10">
    <property type="entry name" value="Urease, subunit C, domain 1"/>
    <property type="match status" value="1"/>
</dbReference>
<dbReference type="PANTHER" id="PTHR11271:SF48">
    <property type="entry name" value="AMIDOHYDROLASE-RELATED DOMAIN-CONTAINING PROTEIN"/>
    <property type="match status" value="1"/>
</dbReference>
<protein>
    <submittedName>
        <fullName evidence="5">N-formimino-L-glutamate deiminase</fullName>
    </submittedName>
</protein>
<dbReference type="InterPro" id="IPR010252">
    <property type="entry name" value="HutF"/>
</dbReference>
<dbReference type="Gene3D" id="3.20.20.140">
    <property type="entry name" value="Metal-dependent hydrolases"/>
    <property type="match status" value="1"/>
</dbReference>
<dbReference type="GO" id="GO:0046872">
    <property type="term" value="F:metal ion binding"/>
    <property type="evidence" value="ECO:0007669"/>
    <property type="project" value="UniProtKB-KW"/>
</dbReference>
<evidence type="ECO:0000256" key="2">
    <source>
        <dbReference type="ARBA" id="ARBA00022723"/>
    </source>
</evidence>
<dbReference type="InterPro" id="IPR006680">
    <property type="entry name" value="Amidohydro-rel"/>
</dbReference>
<dbReference type="GO" id="GO:0005829">
    <property type="term" value="C:cytosol"/>
    <property type="evidence" value="ECO:0007669"/>
    <property type="project" value="TreeGrafter"/>
</dbReference>
<evidence type="ECO:0000313" key="5">
    <source>
        <dbReference type="EMBL" id="AKS42839.1"/>
    </source>
</evidence>
<keyword evidence="3" id="KW-0378">Hydrolase</keyword>
<dbReference type="EMBL" id="CP012154">
    <property type="protein sequence ID" value="AKS42839.1"/>
    <property type="molecule type" value="Genomic_DNA"/>
</dbReference>
<keyword evidence="4" id="KW-0862">Zinc</keyword>
<dbReference type="SUPFAM" id="SSF51338">
    <property type="entry name" value="Composite domain of metallo-dependent hydrolases"/>
    <property type="match status" value="1"/>
</dbReference>
<accession>A0A0K0XYR8</accession>
<proteinExistence type="predicted"/>
<dbReference type="AlphaFoldDB" id="A0A0K0XYR8"/>
<dbReference type="Proteomes" id="UP000066624">
    <property type="component" value="Chromosome"/>
</dbReference>